<protein>
    <submittedName>
        <fullName evidence="1">Uncharacterized protein</fullName>
    </submittedName>
</protein>
<evidence type="ECO:0000313" key="2">
    <source>
        <dbReference type="Proteomes" id="UP000276133"/>
    </source>
</evidence>
<keyword evidence="2" id="KW-1185">Reference proteome</keyword>
<reference evidence="1 2" key="1">
    <citation type="journal article" date="2018" name="Sci. Rep.">
        <title>Genomic signatures of local adaptation to the degree of environmental predictability in rotifers.</title>
        <authorList>
            <person name="Franch-Gras L."/>
            <person name="Hahn C."/>
            <person name="Garcia-Roger E.M."/>
            <person name="Carmona M.J."/>
            <person name="Serra M."/>
            <person name="Gomez A."/>
        </authorList>
    </citation>
    <scope>NUCLEOTIDE SEQUENCE [LARGE SCALE GENOMIC DNA]</scope>
    <source>
        <strain evidence="1">HYR1</strain>
    </source>
</reference>
<comment type="caution">
    <text evidence="1">The sequence shown here is derived from an EMBL/GenBank/DDBJ whole genome shotgun (WGS) entry which is preliminary data.</text>
</comment>
<accession>A0A3M7S6Q7</accession>
<organism evidence="1 2">
    <name type="scientific">Brachionus plicatilis</name>
    <name type="common">Marine rotifer</name>
    <name type="synonym">Brachionus muelleri</name>
    <dbReference type="NCBI Taxonomy" id="10195"/>
    <lineage>
        <taxon>Eukaryota</taxon>
        <taxon>Metazoa</taxon>
        <taxon>Spiralia</taxon>
        <taxon>Gnathifera</taxon>
        <taxon>Rotifera</taxon>
        <taxon>Eurotatoria</taxon>
        <taxon>Monogononta</taxon>
        <taxon>Pseudotrocha</taxon>
        <taxon>Ploima</taxon>
        <taxon>Brachionidae</taxon>
        <taxon>Brachionus</taxon>
    </lineage>
</organism>
<dbReference type="Proteomes" id="UP000276133">
    <property type="component" value="Unassembled WGS sequence"/>
</dbReference>
<gene>
    <name evidence="1" type="ORF">BpHYR1_037460</name>
</gene>
<proteinExistence type="predicted"/>
<sequence>MKKKTMILRIKFYHIFQIKLNKYMIFFVSFDTMVSGKKASIIRSRNSIYIKLMREIECFSFNDPFALVVSFLI</sequence>
<evidence type="ECO:0000313" key="1">
    <source>
        <dbReference type="EMBL" id="RNA31349.1"/>
    </source>
</evidence>
<dbReference type="EMBL" id="REGN01001951">
    <property type="protein sequence ID" value="RNA31349.1"/>
    <property type="molecule type" value="Genomic_DNA"/>
</dbReference>
<name>A0A3M7S6Q7_BRAPC</name>
<dbReference type="AlphaFoldDB" id="A0A3M7S6Q7"/>